<dbReference type="GO" id="GO:0009090">
    <property type="term" value="P:homoserine biosynthetic process"/>
    <property type="evidence" value="ECO:0007669"/>
    <property type="project" value="TreeGrafter"/>
</dbReference>
<dbReference type="GO" id="GO:0009067">
    <property type="term" value="P:aspartate family amino acid biosynthetic process"/>
    <property type="evidence" value="ECO:0007669"/>
    <property type="project" value="InterPro"/>
</dbReference>
<protein>
    <recommendedName>
        <fullName evidence="2">Aspartate/glutamate/uridylate kinase domain-containing protein</fullName>
    </recommendedName>
</protein>
<proteinExistence type="predicted"/>
<accession>A0AAV1B5K6</accession>
<dbReference type="EMBL" id="OX451741">
    <property type="protein sequence ID" value="CAI8617603.1"/>
    <property type="molecule type" value="Genomic_DNA"/>
</dbReference>
<dbReference type="GO" id="GO:0004412">
    <property type="term" value="F:homoserine dehydrogenase activity"/>
    <property type="evidence" value="ECO:0007669"/>
    <property type="project" value="InterPro"/>
</dbReference>
<evidence type="ECO:0000256" key="1">
    <source>
        <dbReference type="ARBA" id="ARBA00022857"/>
    </source>
</evidence>
<dbReference type="InterPro" id="IPR001048">
    <property type="entry name" value="Asp/Glu/Uridylate_kinase"/>
</dbReference>
<organism evidence="3 4">
    <name type="scientific">Vicia faba</name>
    <name type="common">Broad bean</name>
    <name type="synonym">Faba vulgaris</name>
    <dbReference type="NCBI Taxonomy" id="3906"/>
    <lineage>
        <taxon>Eukaryota</taxon>
        <taxon>Viridiplantae</taxon>
        <taxon>Streptophyta</taxon>
        <taxon>Embryophyta</taxon>
        <taxon>Tracheophyta</taxon>
        <taxon>Spermatophyta</taxon>
        <taxon>Magnoliopsida</taxon>
        <taxon>eudicotyledons</taxon>
        <taxon>Gunneridae</taxon>
        <taxon>Pentapetalae</taxon>
        <taxon>rosids</taxon>
        <taxon>fabids</taxon>
        <taxon>Fabales</taxon>
        <taxon>Fabaceae</taxon>
        <taxon>Papilionoideae</taxon>
        <taxon>50 kb inversion clade</taxon>
        <taxon>NPAAA clade</taxon>
        <taxon>Hologalegina</taxon>
        <taxon>IRL clade</taxon>
        <taxon>Fabeae</taxon>
        <taxon>Vicia</taxon>
    </lineage>
</organism>
<dbReference type="Proteomes" id="UP001157006">
    <property type="component" value="Chromosome 6"/>
</dbReference>
<dbReference type="SUPFAM" id="SSF53633">
    <property type="entry name" value="Carbamate kinase-like"/>
    <property type="match status" value="1"/>
</dbReference>
<evidence type="ECO:0000313" key="3">
    <source>
        <dbReference type="EMBL" id="CAI8617603.1"/>
    </source>
</evidence>
<feature type="domain" description="Aspartate/glutamate/uridylate kinase" evidence="2">
    <location>
        <begin position="96"/>
        <end position="201"/>
    </location>
</feature>
<dbReference type="AlphaFoldDB" id="A0AAV1B5K6"/>
<dbReference type="Gene3D" id="3.40.1160.10">
    <property type="entry name" value="Acetylglutamate kinase-like"/>
    <property type="match status" value="2"/>
</dbReference>
<gene>
    <name evidence="3" type="ORF">VFH_VI084640</name>
</gene>
<keyword evidence="1" id="KW-0521">NADP</keyword>
<name>A0AAV1B5K6_VICFA</name>
<reference evidence="3 4" key="1">
    <citation type="submission" date="2023-01" db="EMBL/GenBank/DDBJ databases">
        <authorList>
            <person name="Kreplak J."/>
        </authorList>
    </citation>
    <scope>NUCLEOTIDE SEQUENCE [LARGE SCALE GENOMIC DNA]</scope>
</reference>
<sequence length="222" mass="25093">MSKVTDIMYDLIHKAQSQDKSYISTLDVVEEKHSLSAHELFDGVDLATFLANLHQDIRNLKATLHAIDIVGHATEYVTDLVVGHGELWRLNKWYSLNSSKVIIATGFIASTRHNIPTTLKRDGSDFLAAIMAALFRARQVTIWTDVAGVYSVDPRKVSEVVILKTLSYREASKMSYFGANFLHPRTISPIIRYGIPVIIRNISIPLLLEQWYAILLILKMKI</sequence>
<dbReference type="PANTHER" id="PTHR43070:SF5">
    <property type="entry name" value="HOMOSERINE DEHYDROGENASE"/>
    <property type="match status" value="1"/>
</dbReference>
<evidence type="ECO:0000313" key="4">
    <source>
        <dbReference type="Proteomes" id="UP001157006"/>
    </source>
</evidence>
<dbReference type="PANTHER" id="PTHR43070">
    <property type="match status" value="1"/>
</dbReference>
<keyword evidence="4" id="KW-1185">Reference proteome</keyword>
<dbReference type="InterPro" id="IPR036393">
    <property type="entry name" value="AceGlu_kinase-like_sf"/>
</dbReference>
<dbReference type="Pfam" id="PF00696">
    <property type="entry name" value="AA_kinase"/>
    <property type="match status" value="1"/>
</dbReference>
<evidence type="ECO:0000259" key="2">
    <source>
        <dbReference type="Pfam" id="PF00696"/>
    </source>
</evidence>
<dbReference type="InterPro" id="IPR011147">
    <property type="entry name" value="Bifunc_Aspkin/hSer_DH"/>
</dbReference>